<accession>A0ABS7BPA9</accession>
<evidence type="ECO:0000256" key="1">
    <source>
        <dbReference type="SAM" id="SignalP"/>
    </source>
</evidence>
<dbReference type="InterPro" id="IPR007329">
    <property type="entry name" value="FMN-bd"/>
</dbReference>
<dbReference type="Proteomes" id="UP000759103">
    <property type="component" value="Unassembled WGS sequence"/>
</dbReference>
<proteinExistence type="predicted"/>
<comment type="caution">
    <text evidence="3">The sequence shown here is derived from an EMBL/GenBank/DDBJ whole genome shotgun (WGS) entry which is preliminary data.</text>
</comment>
<dbReference type="RefSeq" id="WP_219748820.1">
    <property type="nucleotide sequence ID" value="NZ_JAHXZN010000003.1"/>
</dbReference>
<feature type="chain" id="PRO_5047448840" evidence="1">
    <location>
        <begin position="21"/>
        <end position="173"/>
    </location>
</feature>
<feature type="domain" description="FMN-binding" evidence="2">
    <location>
        <begin position="85"/>
        <end position="166"/>
    </location>
</feature>
<gene>
    <name evidence="3" type="ORF">KZ820_11920</name>
</gene>
<keyword evidence="1" id="KW-0732">Signal</keyword>
<keyword evidence="4" id="KW-1185">Reference proteome</keyword>
<sequence>MRCRFVLLAAAPVLASPAWATTFMTVDQARAALFPGVALVRDDRVLTDAQAAAISARSGVSVHSRTVHSWRAPDGARLIVDQVLGKHENITLALALDPAGAVRALEILDYRESYGGQVRDPAWRAQFTGKRDGAPLALGQDIRNNSGGTLSARHVADGVRRLLATDRIVFAPH</sequence>
<dbReference type="EMBL" id="JAHXZN010000003">
    <property type="protein sequence ID" value="MBW6531442.1"/>
    <property type="molecule type" value="Genomic_DNA"/>
</dbReference>
<feature type="signal peptide" evidence="1">
    <location>
        <begin position="1"/>
        <end position="20"/>
    </location>
</feature>
<protein>
    <submittedName>
        <fullName evidence="3">FMN-binding protein</fullName>
    </submittedName>
</protein>
<evidence type="ECO:0000313" key="4">
    <source>
        <dbReference type="Proteomes" id="UP000759103"/>
    </source>
</evidence>
<organism evidence="3 4">
    <name type="scientific">Sphingomonas citri</name>
    <dbReference type="NCBI Taxonomy" id="2862499"/>
    <lineage>
        <taxon>Bacteria</taxon>
        <taxon>Pseudomonadati</taxon>
        <taxon>Pseudomonadota</taxon>
        <taxon>Alphaproteobacteria</taxon>
        <taxon>Sphingomonadales</taxon>
        <taxon>Sphingomonadaceae</taxon>
        <taxon>Sphingomonas</taxon>
    </lineage>
</organism>
<dbReference type="Pfam" id="PF04205">
    <property type="entry name" value="FMN_bind"/>
    <property type="match status" value="1"/>
</dbReference>
<name>A0ABS7BPA9_9SPHN</name>
<reference evidence="3 4" key="1">
    <citation type="submission" date="2021-07" db="EMBL/GenBank/DDBJ databases">
        <title>Sphingomonas sp.</title>
        <authorList>
            <person name="Feng G."/>
            <person name="Li J."/>
            <person name="Pan M."/>
        </authorList>
    </citation>
    <scope>NUCLEOTIDE SEQUENCE [LARGE SCALE GENOMIC DNA]</scope>
    <source>
        <strain evidence="3 4">RRHST34</strain>
    </source>
</reference>
<evidence type="ECO:0000313" key="3">
    <source>
        <dbReference type="EMBL" id="MBW6531442.1"/>
    </source>
</evidence>
<dbReference type="SMART" id="SM00900">
    <property type="entry name" value="FMN_bind"/>
    <property type="match status" value="1"/>
</dbReference>
<evidence type="ECO:0000259" key="2">
    <source>
        <dbReference type="SMART" id="SM00900"/>
    </source>
</evidence>